<evidence type="ECO:0000256" key="1">
    <source>
        <dbReference type="ARBA" id="ARBA00023015"/>
    </source>
</evidence>
<dbReference type="InterPro" id="IPR036388">
    <property type="entry name" value="WH-like_DNA-bd_sf"/>
</dbReference>
<dbReference type="PANTHER" id="PTHR34580:SF3">
    <property type="entry name" value="PROTEIN PAFB"/>
    <property type="match status" value="1"/>
</dbReference>
<dbReference type="EMBL" id="FTMI01000007">
    <property type="protein sequence ID" value="SIQ73916.1"/>
    <property type="molecule type" value="Genomic_DNA"/>
</dbReference>
<dbReference type="InterPro" id="IPR057727">
    <property type="entry name" value="WCX_dom"/>
</dbReference>
<sequence length="340" mass="35459">MRFRIVRHDGDVLDTSVRLLRLLALLPARASWSGPELADRLGVTTRTVRNDVERLRLLGYEVRSSPGAAGGYRLGSGAALPPLLLDDEEATVVAVALRAAATGSIAGVEEVAARALVKLDTVLPARLRVRADALRAAVVSAPGGGPAVGAQVLADVAAAIAARTGLRLDYRAHDGTTTSRAVEPHRLVHVGRPWYLLAFDLDRDDWRTFGVDRLTLRTPGGPRFVPRPVPGGDAVAHVVRGVGSAAWARPVRVRLHAPAGVVAERLSPVAGALADDGPDACVLETGGTSLAQVAGFLLSLDVDVTVLDPPELATVLARLGARGARAGRAHGHEHGEGEGA</sequence>
<dbReference type="Pfam" id="PF25583">
    <property type="entry name" value="WCX"/>
    <property type="match status" value="1"/>
</dbReference>
<dbReference type="Gene3D" id="1.10.10.10">
    <property type="entry name" value="Winged helix-like DNA-binding domain superfamily/Winged helix DNA-binding domain"/>
    <property type="match status" value="1"/>
</dbReference>
<organism evidence="5 6">
    <name type="scientific">Cellulosimicrobium aquatile</name>
    <dbReference type="NCBI Taxonomy" id="1612203"/>
    <lineage>
        <taxon>Bacteria</taxon>
        <taxon>Bacillati</taxon>
        <taxon>Actinomycetota</taxon>
        <taxon>Actinomycetes</taxon>
        <taxon>Micrococcales</taxon>
        <taxon>Promicromonosporaceae</taxon>
        <taxon>Cellulosimicrobium</taxon>
    </lineage>
</organism>
<dbReference type="Pfam" id="PF13280">
    <property type="entry name" value="WYL"/>
    <property type="match status" value="1"/>
</dbReference>
<dbReference type="AlphaFoldDB" id="A0A1N6V8H1"/>
<accession>A0A1N6V8H1</accession>
<dbReference type="Pfam" id="PF08279">
    <property type="entry name" value="HTH_11"/>
    <property type="match status" value="1"/>
</dbReference>
<dbReference type="PROSITE" id="PS00894">
    <property type="entry name" value="HTH_DEOR_1"/>
    <property type="match status" value="1"/>
</dbReference>
<dbReference type="InterPro" id="IPR036390">
    <property type="entry name" value="WH_DNA-bd_sf"/>
</dbReference>
<evidence type="ECO:0000259" key="4">
    <source>
        <dbReference type="PROSITE" id="PS51000"/>
    </source>
</evidence>
<dbReference type="PIRSF" id="PIRSF016838">
    <property type="entry name" value="PafC"/>
    <property type="match status" value="1"/>
</dbReference>
<evidence type="ECO:0000313" key="5">
    <source>
        <dbReference type="EMBL" id="SIQ73916.1"/>
    </source>
</evidence>
<name>A0A1N6V8H1_9MICO</name>
<gene>
    <name evidence="5" type="ORF">SAMN05518682_3480</name>
</gene>
<dbReference type="InterPro" id="IPR051534">
    <property type="entry name" value="CBASS_pafABC_assoc_protein"/>
</dbReference>
<feature type="domain" description="HTH deoR-type" evidence="4">
    <location>
        <begin position="15"/>
        <end position="70"/>
    </location>
</feature>
<dbReference type="PROSITE" id="PS51000">
    <property type="entry name" value="HTH_DEOR_2"/>
    <property type="match status" value="1"/>
</dbReference>
<dbReference type="GO" id="GO:0003700">
    <property type="term" value="F:DNA-binding transcription factor activity"/>
    <property type="evidence" value="ECO:0007669"/>
    <property type="project" value="InterPro"/>
</dbReference>
<dbReference type="PANTHER" id="PTHR34580">
    <property type="match status" value="1"/>
</dbReference>
<protein>
    <submittedName>
        <fullName evidence="5">Predicted DNA-binding transcriptional regulator YafY, contains an HTH and WYL domains</fullName>
    </submittedName>
</protein>
<dbReference type="PROSITE" id="PS52050">
    <property type="entry name" value="WYL"/>
    <property type="match status" value="1"/>
</dbReference>
<dbReference type="InterPro" id="IPR001034">
    <property type="entry name" value="DeoR_HTH"/>
</dbReference>
<dbReference type="InterPro" id="IPR018356">
    <property type="entry name" value="Tscrpt_reg_HTH_DeoR_CS"/>
</dbReference>
<keyword evidence="1" id="KW-0805">Transcription regulation</keyword>
<evidence type="ECO:0000313" key="6">
    <source>
        <dbReference type="Proteomes" id="UP000186235"/>
    </source>
</evidence>
<dbReference type="GO" id="GO:0003677">
    <property type="term" value="F:DNA binding"/>
    <property type="evidence" value="ECO:0007669"/>
    <property type="project" value="UniProtKB-KW"/>
</dbReference>
<dbReference type="InterPro" id="IPR028349">
    <property type="entry name" value="PafC-like"/>
</dbReference>
<dbReference type="InterPro" id="IPR013196">
    <property type="entry name" value="HTH_11"/>
</dbReference>
<reference evidence="6" key="1">
    <citation type="submission" date="2017-01" db="EMBL/GenBank/DDBJ databases">
        <authorList>
            <person name="Varghese N."/>
            <person name="Submissions S."/>
        </authorList>
    </citation>
    <scope>NUCLEOTIDE SEQUENCE [LARGE SCALE GENOMIC DNA]</scope>
    <source>
        <strain evidence="6">3bp</strain>
    </source>
</reference>
<evidence type="ECO:0000256" key="3">
    <source>
        <dbReference type="ARBA" id="ARBA00023163"/>
    </source>
</evidence>
<keyword evidence="6" id="KW-1185">Reference proteome</keyword>
<keyword evidence="3" id="KW-0804">Transcription</keyword>
<proteinExistence type="predicted"/>
<dbReference type="SUPFAM" id="SSF46785">
    <property type="entry name" value="Winged helix' DNA-binding domain"/>
    <property type="match status" value="1"/>
</dbReference>
<dbReference type="InterPro" id="IPR026881">
    <property type="entry name" value="WYL_dom"/>
</dbReference>
<dbReference type="Proteomes" id="UP000186235">
    <property type="component" value="Unassembled WGS sequence"/>
</dbReference>
<keyword evidence="2 5" id="KW-0238">DNA-binding</keyword>
<evidence type="ECO:0000256" key="2">
    <source>
        <dbReference type="ARBA" id="ARBA00023125"/>
    </source>
</evidence>